<name>A0A1Y1NKN7_PHOPY</name>
<proteinExistence type="predicted"/>
<reference evidence="2" key="1">
    <citation type="journal article" date="2016" name="Sci. Rep.">
        <title>Molecular characterization of firefly nuptial gifts: a multi-omics approach sheds light on postcopulatory sexual selection.</title>
        <authorList>
            <person name="Al-Wathiqui N."/>
            <person name="Fallon T.R."/>
            <person name="South A."/>
            <person name="Weng J.K."/>
            <person name="Lewis S.M."/>
        </authorList>
    </citation>
    <scope>NUCLEOTIDE SEQUENCE</scope>
</reference>
<dbReference type="Gene3D" id="3.40.1800.20">
    <property type="match status" value="1"/>
</dbReference>
<dbReference type="SUPFAM" id="SSF57716">
    <property type="entry name" value="Glucocorticoid receptor-like (DNA-binding domain)"/>
    <property type="match status" value="1"/>
</dbReference>
<dbReference type="SMART" id="SM00868">
    <property type="entry name" value="zf-AD"/>
    <property type="match status" value="1"/>
</dbReference>
<organism evidence="2">
    <name type="scientific">Photinus pyralis</name>
    <name type="common">Common eastern firefly</name>
    <name type="synonym">Lampyris pyralis</name>
    <dbReference type="NCBI Taxonomy" id="7054"/>
    <lineage>
        <taxon>Eukaryota</taxon>
        <taxon>Metazoa</taxon>
        <taxon>Ecdysozoa</taxon>
        <taxon>Arthropoda</taxon>
        <taxon>Hexapoda</taxon>
        <taxon>Insecta</taxon>
        <taxon>Pterygota</taxon>
        <taxon>Neoptera</taxon>
        <taxon>Endopterygota</taxon>
        <taxon>Coleoptera</taxon>
        <taxon>Polyphaga</taxon>
        <taxon>Elateriformia</taxon>
        <taxon>Elateroidea</taxon>
        <taxon>Lampyridae</taxon>
        <taxon>Lampyrinae</taxon>
        <taxon>Photinus</taxon>
    </lineage>
</organism>
<sequence length="127" mass="14428">MDPNFSSKIFDVCRTCLREINHGSKISYLDTVPLNPESATITTKLKDCVPELDLSVTPNAAICGECTEAINLTHKFKKRCLKSEKDIRKYVRWMGIALKRVDLVQMLHVNKIRANIRPFPVAAAQQR</sequence>
<evidence type="ECO:0000259" key="1">
    <source>
        <dbReference type="SMART" id="SM00868"/>
    </source>
</evidence>
<evidence type="ECO:0000313" key="2">
    <source>
        <dbReference type="EMBL" id="JAV97185.1"/>
    </source>
</evidence>
<accession>A0A1Y1NKN7</accession>
<dbReference type="GO" id="GO:0005634">
    <property type="term" value="C:nucleus"/>
    <property type="evidence" value="ECO:0007669"/>
    <property type="project" value="InterPro"/>
</dbReference>
<protein>
    <recommendedName>
        <fullName evidence="1">ZAD domain-containing protein</fullName>
    </recommendedName>
</protein>
<feature type="domain" description="ZAD" evidence="1">
    <location>
        <begin position="12"/>
        <end position="90"/>
    </location>
</feature>
<dbReference type="GO" id="GO:0008270">
    <property type="term" value="F:zinc ion binding"/>
    <property type="evidence" value="ECO:0007669"/>
    <property type="project" value="InterPro"/>
</dbReference>
<dbReference type="Pfam" id="PF07776">
    <property type="entry name" value="zf-AD"/>
    <property type="match status" value="1"/>
</dbReference>
<dbReference type="InterPro" id="IPR012934">
    <property type="entry name" value="Znf_AD"/>
</dbReference>
<dbReference type="EMBL" id="GEZM01002650">
    <property type="protein sequence ID" value="JAV97185.1"/>
    <property type="molecule type" value="Transcribed_RNA"/>
</dbReference>
<dbReference type="AlphaFoldDB" id="A0A1Y1NKN7"/>